<organism evidence="3">
    <name type="scientific">uncultured Anaerotruncus sp</name>
    <dbReference type="NCBI Taxonomy" id="905011"/>
    <lineage>
        <taxon>Bacteria</taxon>
        <taxon>Bacillati</taxon>
        <taxon>Bacillota</taxon>
        <taxon>Clostridia</taxon>
        <taxon>Eubacteriales</taxon>
        <taxon>Oscillospiraceae</taxon>
        <taxon>Anaerotruncus</taxon>
        <taxon>environmental samples</taxon>
    </lineage>
</organism>
<keyword evidence="1" id="KW-0812">Transmembrane</keyword>
<feature type="transmembrane region" description="Helical" evidence="1">
    <location>
        <begin position="41"/>
        <end position="64"/>
    </location>
</feature>
<keyword evidence="1" id="KW-0472">Membrane</keyword>
<dbReference type="Pfam" id="PF07786">
    <property type="entry name" value="HGSNAT_cat"/>
    <property type="match status" value="1"/>
</dbReference>
<dbReference type="AlphaFoldDB" id="A0A6N2UWD7"/>
<feature type="transmembrane region" description="Helical" evidence="1">
    <location>
        <begin position="99"/>
        <end position="117"/>
    </location>
</feature>
<reference evidence="3" key="1">
    <citation type="submission" date="2019-11" db="EMBL/GenBank/DDBJ databases">
        <authorList>
            <person name="Feng L."/>
        </authorList>
    </citation>
    <scope>NUCLEOTIDE SEQUENCE</scope>
    <source>
        <strain evidence="3">AundefinedLFYP135</strain>
    </source>
</reference>
<dbReference type="InterPro" id="IPR012429">
    <property type="entry name" value="HGSNAT_cat"/>
</dbReference>
<feature type="transmembrane region" description="Helical" evidence="1">
    <location>
        <begin position="124"/>
        <end position="142"/>
    </location>
</feature>
<evidence type="ECO:0000313" key="3">
    <source>
        <dbReference type="EMBL" id="VYT22429.1"/>
    </source>
</evidence>
<dbReference type="EMBL" id="CACRSL010000005">
    <property type="protein sequence ID" value="VYT22429.1"/>
    <property type="molecule type" value="Genomic_DNA"/>
</dbReference>
<feature type="transmembrane region" description="Helical" evidence="1">
    <location>
        <begin position="76"/>
        <end position="93"/>
    </location>
</feature>
<sequence>MKEGFRRVGILDDIRGLCVVLMVGYHALYDLVDIFGLDVPMFRWGVTSFARTLVAATFMFIAGITCRFSRSNWKRGGLTLLAALALTVGTLLVMPSQQIWFGILHFMGSAMLLFALLDPLLSRVPTGLGVGLCAGLFLLFYGVEWGVLGFPGLWEIALPQRLYTIGWLFPLGFCAPGFFSADYYPLLPWIFVFLAGSYVGIPLRDSRAPSWCYPTRSRALTWVGRHAILIYLLHQPILFVCFQLLIRLVG</sequence>
<feature type="domain" description="Heparan-alpha-glucosaminide N-acetyltransferase catalytic" evidence="2">
    <location>
        <begin position="7"/>
        <end position="236"/>
    </location>
</feature>
<protein>
    <recommendedName>
        <fullName evidence="2">Heparan-alpha-glucosaminide N-acetyltransferase catalytic domain-containing protein</fullName>
    </recommendedName>
</protein>
<accession>A0A6N2UWD7</accession>
<feature type="transmembrane region" description="Helical" evidence="1">
    <location>
        <begin position="223"/>
        <end position="246"/>
    </location>
</feature>
<evidence type="ECO:0000256" key="1">
    <source>
        <dbReference type="SAM" id="Phobius"/>
    </source>
</evidence>
<gene>
    <name evidence="3" type="ORF">AULFYP135_02128</name>
</gene>
<feature type="transmembrane region" description="Helical" evidence="1">
    <location>
        <begin position="186"/>
        <end position="203"/>
    </location>
</feature>
<feature type="transmembrane region" description="Helical" evidence="1">
    <location>
        <begin position="12"/>
        <end position="29"/>
    </location>
</feature>
<evidence type="ECO:0000259" key="2">
    <source>
        <dbReference type="Pfam" id="PF07786"/>
    </source>
</evidence>
<name>A0A6N2UWD7_9FIRM</name>
<keyword evidence="1" id="KW-1133">Transmembrane helix</keyword>
<proteinExistence type="predicted"/>